<dbReference type="STRING" id="1754192.A0A1Y1XCD5"/>
<keyword evidence="4 5" id="KW-0720">Serine protease</keyword>
<dbReference type="Pfam" id="PF00082">
    <property type="entry name" value="Peptidase_S8"/>
    <property type="match status" value="1"/>
</dbReference>
<dbReference type="InterPro" id="IPR015500">
    <property type="entry name" value="Peptidase_S8_subtilisin-rel"/>
</dbReference>
<gene>
    <name evidence="8" type="ORF">BCR32DRAFT_292005</name>
</gene>
<dbReference type="SUPFAM" id="SSF52743">
    <property type="entry name" value="Subtilisin-like"/>
    <property type="match status" value="1"/>
</dbReference>
<dbReference type="GO" id="GO:0006508">
    <property type="term" value="P:proteolysis"/>
    <property type="evidence" value="ECO:0007669"/>
    <property type="project" value="UniProtKB-KW"/>
</dbReference>
<dbReference type="InterPro" id="IPR050131">
    <property type="entry name" value="Peptidase_S8_subtilisin-like"/>
</dbReference>
<evidence type="ECO:0000256" key="5">
    <source>
        <dbReference type="PROSITE-ProRule" id="PRU01240"/>
    </source>
</evidence>
<feature type="active site" description="Charge relay system" evidence="5">
    <location>
        <position position="133"/>
    </location>
</feature>
<evidence type="ECO:0000259" key="7">
    <source>
        <dbReference type="Pfam" id="PF00082"/>
    </source>
</evidence>
<accession>A0A1Y1XCD5</accession>
<keyword evidence="2 5" id="KW-0645">Protease</keyword>
<dbReference type="PANTHER" id="PTHR43806">
    <property type="entry name" value="PEPTIDASE S8"/>
    <property type="match status" value="1"/>
</dbReference>
<evidence type="ECO:0000313" key="9">
    <source>
        <dbReference type="Proteomes" id="UP000193944"/>
    </source>
</evidence>
<evidence type="ECO:0000256" key="3">
    <source>
        <dbReference type="ARBA" id="ARBA00022801"/>
    </source>
</evidence>
<dbReference type="AlphaFoldDB" id="A0A1Y1XCD5"/>
<evidence type="ECO:0000256" key="6">
    <source>
        <dbReference type="SAM" id="SignalP"/>
    </source>
</evidence>
<evidence type="ECO:0000256" key="4">
    <source>
        <dbReference type="ARBA" id="ARBA00022825"/>
    </source>
</evidence>
<feature type="active site" description="Charge relay system" evidence="5">
    <location>
        <position position="350"/>
    </location>
</feature>
<evidence type="ECO:0000313" key="8">
    <source>
        <dbReference type="EMBL" id="ORX83430.1"/>
    </source>
</evidence>
<dbReference type="Proteomes" id="UP000193944">
    <property type="component" value="Unassembled WGS sequence"/>
</dbReference>
<dbReference type="PRINTS" id="PR00723">
    <property type="entry name" value="SUBTILISIN"/>
</dbReference>
<dbReference type="EMBL" id="MCFG01000073">
    <property type="protein sequence ID" value="ORX83430.1"/>
    <property type="molecule type" value="Genomic_DNA"/>
</dbReference>
<evidence type="ECO:0000256" key="1">
    <source>
        <dbReference type="ARBA" id="ARBA00011073"/>
    </source>
</evidence>
<feature type="domain" description="Peptidase S8/S53" evidence="7">
    <location>
        <begin position="79"/>
        <end position="379"/>
    </location>
</feature>
<comment type="similarity">
    <text evidence="1 5">Belongs to the peptidase S8 family.</text>
</comment>
<keyword evidence="6" id="KW-0732">Signal</keyword>
<feature type="chain" id="PRO_5013095957" evidence="6">
    <location>
        <begin position="23"/>
        <end position="468"/>
    </location>
</feature>
<dbReference type="Gene3D" id="3.40.50.200">
    <property type="entry name" value="Peptidase S8/S53 domain"/>
    <property type="match status" value="1"/>
</dbReference>
<feature type="signal peptide" evidence="6">
    <location>
        <begin position="1"/>
        <end position="22"/>
    </location>
</feature>
<keyword evidence="3 5" id="KW-0378">Hydrolase</keyword>
<protein>
    <submittedName>
        <fullName evidence="8">Subtilisin-like protein</fullName>
    </submittedName>
</protein>
<dbReference type="InterPro" id="IPR023828">
    <property type="entry name" value="Peptidase_S8_Ser-AS"/>
</dbReference>
<dbReference type="PANTHER" id="PTHR43806:SF11">
    <property type="entry name" value="CEREVISIN-RELATED"/>
    <property type="match status" value="1"/>
</dbReference>
<feature type="active site" description="Charge relay system" evidence="5">
    <location>
        <position position="88"/>
    </location>
</feature>
<keyword evidence="9" id="KW-1185">Reference proteome</keyword>
<reference evidence="8 9" key="1">
    <citation type="submission" date="2016-08" db="EMBL/GenBank/DDBJ databases">
        <title>A Parts List for Fungal Cellulosomes Revealed by Comparative Genomics.</title>
        <authorList>
            <consortium name="DOE Joint Genome Institute"/>
            <person name="Haitjema C.H."/>
            <person name="Gilmore S.P."/>
            <person name="Henske J.K."/>
            <person name="Solomon K.V."/>
            <person name="De Groot R."/>
            <person name="Kuo A."/>
            <person name="Mondo S.J."/>
            <person name="Salamov A.A."/>
            <person name="Labutti K."/>
            <person name="Zhao Z."/>
            <person name="Chiniquy J."/>
            <person name="Barry K."/>
            <person name="Brewer H.M."/>
            <person name="Purvine S.O."/>
            <person name="Wright A.T."/>
            <person name="Boxma B."/>
            <person name="Van Alen T."/>
            <person name="Hackstein J.H."/>
            <person name="Baker S.E."/>
            <person name="Grigoriev I.V."/>
            <person name="O'Malley M.A."/>
        </authorList>
    </citation>
    <scope>NUCLEOTIDE SEQUENCE [LARGE SCALE GENOMIC DNA]</scope>
    <source>
        <strain evidence="8 9">S4</strain>
    </source>
</reference>
<dbReference type="OrthoDB" id="1896086at2759"/>
<dbReference type="PROSITE" id="PS51892">
    <property type="entry name" value="SUBTILASE"/>
    <property type="match status" value="1"/>
</dbReference>
<dbReference type="InterPro" id="IPR036852">
    <property type="entry name" value="Peptidase_S8/S53_dom_sf"/>
</dbReference>
<organism evidence="8 9">
    <name type="scientific">Anaeromyces robustus</name>
    <dbReference type="NCBI Taxonomy" id="1754192"/>
    <lineage>
        <taxon>Eukaryota</taxon>
        <taxon>Fungi</taxon>
        <taxon>Fungi incertae sedis</taxon>
        <taxon>Chytridiomycota</taxon>
        <taxon>Chytridiomycota incertae sedis</taxon>
        <taxon>Neocallimastigomycetes</taxon>
        <taxon>Neocallimastigales</taxon>
        <taxon>Neocallimastigaceae</taxon>
        <taxon>Anaeromyces</taxon>
    </lineage>
</organism>
<dbReference type="GO" id="GO:0004252">
    <property type="term" value="F:serine-type endopeptidase activity"/>
    <property type="evidence" value="ECO:0007669"/>
    <property type="project" value="UniProtKB-UniRule"/>
</dbReference>
<reference evidence="8 9" key="2">
    <citation type="submission" date="2016-08" db="EMBL/GenBank/DDBJ databases">
        <title>Pervasive Adenine N6-methylation of Active Genes in Fungi.</title>
        <authorList>
            <consortium name="DOE Joint Genome Institute"/>
            <person name="Mondo S.J."/>
            <person name="Dannebaum R.O."/>
            <person name="Kuo R.C."/>
            <person name="Labutti K."/>
            <person name="Haridas S."/>
            <person name="Kuo A."/>
            <person name="Salamov A."/>
            <person name="Ahrendt S.R."/>
            <person name="Lipzen A."/>
            <person name="Sullivan W."/>
            <person name="Andreopoulos W.B."/>
            <person name="Clum A."/>
            <person name="Lindquist E."/>
            <person name="Daum C."/>
            <person name="Ramamoorthy G.K."/>
            <person name="Gryganskyi A."/>
            <person name="Culley D."/>
            <person name="Magnuson J.K."/>
            <person name="James T.Y."/>
            <person name="O'Malley M.A."/>
            <person name="Stajich J.E."/>
            <person name="Spatafora J.W."/>
            <person name="Visel A."/>
            <person name="Grigoriev I.V."/>
        </authorList>
    </citation>
    <scope>NUCLEOTIDE SEQUENCE [LARGE SCALE GENOMIC DNA]</scope>
    <source>
        <strain evidence="8 9">S4</strain>
    </source>
</reference>
<proteinExistence type="inferred from homology"/>
<comment type="caution">
    <text evidence="8">The sequence shown here is derived from an EMBL/GenBank/DDBJ whole genome shotgun (WGS) entry which is preliminary data.</text>
</comment>
<name>A0A1Y1XCD5_9FUNG</name>
<dbReference type="PROSITE" id="PS00138">
    <property type="entry name" value="SUBTILASE_SER"/>
    <property type="match status" value="1"/>
</dbReference>
<evidence type="ECO:0000256" key="2">
    <source>
        <dbReference type="ARBA" id="ARBA00022670"/>
    </source>
</evidence>
<dbReference type="InterPro" id="IPR000209">
    <property type="entry name" value="Peptidase_S8/S53_dom"/>
</dbReference>
<sequence length="468" mass="52436">MKFLQIATLLNAFVMSFTYAKSKNEIIYNKKQILSETHWKNMNVDTNAPSHLSVISQGKFDEGLYDKYDKNYYYPSSAGQGVNVYMMDTTMNLTYDELSEVDAHIDFIIENGELKKPENDKVCININSKIPDHGSITSAAVTGKTLGVARKANIHGIIFNDKDLIKGLLAWLKYFKENNLIKSYEHKTIFSFSIRGLTSVDQFETGEDFRMAQELINEISNMGVVFVAGAGNDDIQSYDVNLDAVSYPCSFDNVICVGGVGNFATPGINNDEIDSSYYTIGKFETIVTFNSNYGNHTDIYAPYVFHYRGNLLINDLLKLLLNINENDYEMKETEYGKVIKNFDGLLPGTSFSTPIVSGVVATLMSEFPEMKFTSKTMLEYLTNLGQDYYITGIPEGCPNVFINNGKRIIYSDFDNEIDISNVSNTTVVVSDVSDNIVKEVLTDSDNEIDVDIPDNEVEALVDSDSDDE</sequence>